<dbReference type="Proteomes" id="UP000783287">
    <property type="component" value="Unassembled WGS sequence"/>
</dbReference>
<comment type="similarity">
    <text evidence="1">Belongs to the RutC family.</text>
</comment>
<proteinExistence type="inferred from homology"/>
<reference evidence="2" key="1">
    <citation type="submission" date="2020-04" db="EMBL/GenBank/DDBJ databases">
        <authorList>
            <person name="Zhang T."/>
        </authorList>
    </citation>
    <scope>NUCLEOTIDE SEQUENCE</scope>
    <source>
        <strain evidence="2">HKST-UBA14</strain>
    </source>
</reference>
<dbReference type="Pfam" id="PF01042">
    <property type="entry name" value="Ribonuc_L-PSP"/>
    <property type="match status" value="1"/>
</dbReference>
<keyword evidence="2" id="KW-0378">Hydrolase</keyword>
<dbReference type="FunFam" id="3.30.1330.40:FF:000001">
    <property type="entry name" value="L-PSP family endoribonuclease"/>
    <property type="match status" value="1"/>
</dbReference>
<dbReference type="GO" id="GO:0019239">
    <property type="term" value="F:deaminase activity"/>
    <property type="evidence" value="ECO:0007669"/>
    <property type="project" value="TreeGrafter"/>
</dbReference>
<dbReference type="InterPro" id="IPR035959">
    <property type="entry name" value="RutC-like_sf"/>
</dbReference>
<dbReference type="CDD" id="cd00448">
    <property type="entry name" value="YjgF_YER057c_UK114_family"/>
    <property type="match status" value="1"/>
</dbReference>
<dbReference type="PANTHER" id="PTHR11803:SF58">
    <property type="entry name" value="PROTEIN HMF1-RELATED"/>
    <property type="match status" value="1"/>
</dbReference>
<gene>
    <name evidence="2" type="ORF">KC909_03645</name>
</gene>
<dbReference type="InterPro" id="IPR006175">
    <property type="entry name" value="YjgF/YER057c/UK114"/>
</dbReference>
<sequence length="125" mass="13577">MKKEIISADAQSAKGLLSQAIEANGFIFTAGFIHMDEEGNMVEGSVEEKFKRVMLNIENVLSAAGSNLDDIVKVTIYVTDLSILAELNKLYVTYFTEPLPAREAIGVKELPLGATIEISVTAIKN</sequence>
<dbReference type="InterPro" id="IPR006056">
    <property type="entry name" value="RidA"/>
</dbReference>
<dbReference type="EMBL" id="JAGQLK010000069">
    <property type="protein sequence ID" value="MCA9383433.1"/>
    <property type="molecule type" value="Genomic_DNA"/>
</dbReference>
<reference evidence="2" key="2">
    <citation type="journal article" date="2021" name="Microbiome">
        <title>Successional dynamics and alternative stable states in a saline activated sludge microbial community over 9 years.</title>
        <authorList>
            <person name="Wang Y."/>
            <person name="Ye J."/>
            <person name="Ju F."/>
            <person name="Liu L."/>
            <person name="Boyd J.A."/>
            <person name="Deng Y."/>
            <person name="Parks D.H."/>
            <person name="Jiang X."/>
            <person name="Yin X."/>
            <person name="Woodcroft B.J."/>
            <person name="Tyson G.W."/>
            <person name="Hugenholtz P."/>
            <person name="Polz M.F."/>
            <person name="Zhang T."/>
        </authorList>
    </citation>
    <scope>NUCLEOTIDE SEQUENCE</scope>
    <source>
        <strain evidence="2">HKST-UBA14</strain>
    </source>
</reference>
<protein>
    <submittedName>
        <fullName evidence="2">Rid family detoxifying hydrolase</fullName>
    </submittedName>
</protein>
<dbReference type="Gene3D" id="3.30.1330.40">
    <property type="entry name" value="RutC-like"/>
    <property type="match status" value="1"/>
</dbReference>
<dbReference type="GO" id="GO:0005829">
    <property type="term" value="C:cytosol"/>
    <property type="evidence" value="ECO:0007669"/>
    <property type="project" value="TreeGrafter"/>
</dbReference>
<dbReference type="SUPFAM" id="SSF55298">
    <property type="entry name" value="YjgF-like"/>
    <property type="match status" value="1"/>
</dbReference>
<organism evidence="2 3">
    <name type="scientific">Candidatus Dojkabacteria bacterium</name>
    <dbReference type="NCBI Taxonomy" id="2099670"/>
    <lineage>
        <taxon>Bacteria</taxon>
        <taxon>Candidatus Dojkabacteria</taxon>
    </lineage>
</organism>
<comment type="caution">
    <text evidence="2">The sequence shown here is derived from an EMBL/GenBank/DDBJ whole genome shotgun (WGS) entry which is preliminary data.</text>
</comment>
<evidence type="ECO:0000313" key="2">
    <source>
        <dbReference type="EMBL" id="MCA9383433.1"/>
    </source>
</evidence>
<accession>A0A955L6A0</accession>
<name>A0A955L6A0_9BACT</name>
<dbReference type="PANTHER" id="PTHR11803">
    <property type="entry name" value="2-IMINOBUTANOATE/2-IMINOPROPANOATE DEAMINASE RIDA"/>
    <property type="match status" value="1"/>
</dbReference>
<dbReference type="NCBIfam" id="TIGR00004">
    <property type="entry name" value="Rid family detoxifying hydrolase"/>
    <property type="match status" value="1"/>
</dbReference>
<evidence type="ECO:0000313" key="3">
    <source>
        <dbReference type="Proteomes" id="UP000783287"/>
    </source>
</evidence>
<dbReference type="AlphaFoldDB" id="A0A955L6A0"/>
<evidence type="ECO:0000256" key="1">
    <source>
        <dbReference type="ARBA" id="ARBA00010552"/>
    </source>
</evidence>